<accession>A0AAN9E7R6</accession>
<dbReference type="GO" id="GO:0030170">
    <property type="term" value="F:pyridoxal phosphate binding"/>
    <property type="evidence" value="ECO:0007669"/>
    <property type="project" value="TreeGrafter"/>
</dbReference>
<dbReference type="PANTHER" id="PTHR11468:SF27">
    <property type="entry name" value="ALPHA-1,4 GLUCAN PHOSPHORYLASE L-2 ISOZYME, CHLOROPLASTIC_AMYLOPLASTIC"/>
    <property type="match status" value="1"/>
</dbReference>
<comment type="function">
    <text evidence="2">Allosteric enzyme that catalyzes the rate-limiting step in glycogen catabolism, the phosphorolytic cleavage of glycogen to produce glucose-1-phosphate, and plays a central role in maintaining cellular and organismal glucose homeostasis.</text>
</comment>
<dbReference type="SUPFAM" id="SSF53756">
    <property type="entry name" value="UDP-Glycosyltransferase/glycogen phosphorylase"/>
    <property type="match status" value="1"/>
</dbReference>
<dbReference type="Gene3D" id="3.40.50.2000">
    <property type="entry name" value="Glycogen Phosphorylase B"/>
    <property type="match status" value="1"/>
</dbReference>
<dbReference type="InterPro" id="IPR000811">
    <property type="entry name" value="Glyco_trans_35"/>
</dbReference>
<dbReference type="GO" id="GO:0008184">
    <property type="term" value="F:glycogen phosphorylase activity"/>
    <property type="evidence" value="ECO:0007669"/>
    <property type="project" value="InterPro"/>
</dbReference>
<evidence type="ECO:0000256" key="2">
    <source>
        <dbReference type="RuleBase" id="RU000587"/>
    </source>
</evidence>
<comment type="cofactor">
    <cofactor evidence="2">
        <name>pyridoxal 5'-phosphate</name>
        <dbReference type="ChEBI" id="CHEBI:597326"/>
    </cofactor>
</comment>
<reference evidence="3 4" key="1">
    <citation type="submission" date="2024-01" db="EMBL/GenBank/DDBJ databases">
        <title>The genomes of 5 underutilized Papilionoideae crops provide insights into root nodulation and disease resistanc.</title>
        <authorList>
            <person name="Yuan L."/>
        </authorList>
    </citation>
    <scope>NUCLEOTIDE SEQUENCE [LARGE SCALE GENOMIC DNA]</scope>
    <source>
        <strain evidence="3">ZHUSHIDOU_FW_LH</strain>
        <tissue evidence="3">Leaf</tissue>
    </source>
</reference>
<dbReference type="GO" id="GO:0005737">
    <property type="term" value="C:cytoplasm"/>
    <property type="evidence" value="ECO:0007669"/>
    <property type="project" value="TreeGrafter"/>
</dbReference>
<dbReference type="EC" id="2.4.1.1" evidence="2"/>
<comment type="caution">
    <text evidence="3">The sequence shown here is derived from an EMBL/GenBank/DDBJ whole genome shotgun (WGS) entry which is preliminary data.</text>
</comment>
<keyword evidence="4" id="KW-1185">Reference proteome</keyword>
<dbReference type="EMBL" id="JAYWIO010000007">
    <property type="protein sequence ID" value="KAK7250590.1"/>
    <property type="molecule type" value="Genomic_DNA"/>
</dbReference>
<dbReference type="GO" id="GO:0005980">
    <property type="term" value="P:glycogen catabolic process"/>
    <property type="evidence" value="ECO:0007669"/>
    <property type="project" value="TreeGrafter"/>
</dbReference>
<comment type="similarity">
    <text evidence="1 2">Belongs to the glycogen phosphorylase family.</text>
</comment>
<sequence length="72" mass="8375">MKENGAAIFEEKGESMSLKCKYFQYADNEDLQLEWTEAKKRNKVRVASFLKEKTGYVVSPDAMFDVQVRFLS</sequence>
<keyword evidence="2" id="KW-0663">Pyridoxal phosphate</keyword>
<dbReference type="Proteomes" id="UP001372338">
    <property type="component" value="Unassembled WGS sequence"/>
</dbReference>
<protein>
    <recommendedName>
        <fullName evidence="2">Alpha-1,4 glucan phosphorylase</fullName>
        <ecNumber evidence="2">2.4.1.1</ecNumber>
    </recommendedName>
</protein>
<keyword evidence="2" id="KW-0808">Transferase</keyword>
<keyword evidence="2" id="KW-0119">Carbohydrate metabolism</keyword>
<evidence type="ECO:0000313" key="3">
    <source>
        <dbReference type="EMBL" id="KAK7250590.1"/>
    </source>
</evidence>
<dbReference type="Pfam" id="PF00343">
    <property type="entry name" value="Phosphorylase"/>
    <property type="match status" value="1"/>
</dbReference>
<evidence type="ECO:0000313" key="4">
    <source>
        <dbReference type="Proteomes" id="UP001372338"/>
    </source>
</evidence>
<name>A0AAN9E7R6_CROPI</name>
<organism evidence="3 4">
    <name type="scientific">Crotalaria pallida</name>
    <name type="common">Smooth rattlebox</name>
    <name type="synonym">Crotalaria striata</name>
    <dbReference type="NCBI Taxonomy" id="3830"/>
    <lineage>
        <taxon>Eukaryota</taxon>
        <taxon>Viridiplantae</taxon>
        <taxon>Streptophyta</taxon>
        <taxon>Embryophyta</taxon>
        <taxon>Tracheophyta</taxon>
        <taxon>Spermatophyta</taxon>
        <taxon>Magnoliopsida</taxon>
        <taxon>eudicotyledons</taxon>
        <taxon>Gunneridae</taxon>
        <taxon>Pentapetalae</taxon>
        <taxon>rosids</taxon>
        <taxon>fabids</taxon>
        <taxon>Fabales</taxon>
        <taxon>Fabaceae</taxon>
        <taxon>Papilionoideae</taxon>
        <taxon>50 kb inversion clade</taxon>
        <taxon>genistoids sensu lato</taxon>
        <taxon>core genistoids</taxon>
        <taxon>Crotalarieae</taxon>
        <taxon>Crotalaria</taxon>
    </lineage>
</organism>
<evidence type="ECO:0000256" key="1">
    <source>
        <dbReference type="ARBA" id="ARBA00006047"/>
    </source>
</evidence>
<comment type="catalytic activity">
    <reaction evidence="2">
        <text>[(1-&gt;4)-alpha-D-glucosyl](n) + phosphate = [(1-&gt;4)-alpha-D-glucosyl](n-1) + alpha-D-glucose 1-phosphate</text>
        <dbReference type="Rhea" id="RHEA:41732"/>
        <dbReference type="Rhea" id="RHEA-COMP:9584"/>
        <dbReference type="Rhea" id="RHEA-COMP:9586"/>
        <dbReference type="ChEBI" id="CHEBI:15444"/>
        <dbReference type="ChEBI" id="CHEBI:43474"/>
        <dbReference type="ChEBI" id="CHEBI:58601"/>
        <dbReference type="EC" id="2.4.1.1"/>
    </reaction>
</comment>
<dbReference type="AlphaFoldDB" id="A0AAN9E7R6"/>
<keyword evidence="2" id="KW-0328">Glycosyltransferase</keyword>
<gene>
    <name evidence="3" type="ORF">RIF29_33118</name>
</gene>
<proteinExistence type="inferred from homology"/>
<dbReference type="PANTHER" id="PTHR11468">
    <property type="entry name" value="GLYCOGEN PHOSPHORYLASE"/>
    <property type="match status" value="1"/>
</dbReference>